<protein>
    <submittedName>
        <fullName evidence="1">Uncharacterized protein</fullName>
    </submittedName>
</protein>
<evidence type="ECO:0000313" key="2">
    <source>
        <dbReference type="Proteomes" id="UP000708208"/>
    </source>
</evidence>
<keyword evidence="2" id="KW-1185">Reference proteome</keyword>
<evidence type="ECO:0000313" key="1">
    <source>
        <dbReference type="EMBL" id="CAG7709909.1"/>
    </source>
</evidence>
<organism evidence="1 2">
    <name type="scientific">Allacma fusca</name>
    <dbReference type="NCBI Taxonomy" id="39272"/>
    <lineage>
        <taxon>Eukaryota</taxon>
        <taxon>Metazoa</taxon>
        <taxon>Ecdysozoa</taxon>
        <taxon>Arthropoda</taxon>
        <taxon>Hexapoda</taxon>
        <taxon>Collembola</taxon>
        <taxon>Symphypleona</taxon>
        <taxon>Sminthuridae</taxon>
        <taxon>Allacma</taxon>
    </lineage>
</organism>
<reference evidence="1" key="1">
    <citation type="submission" date="2021-06" db="EMBL/GenBank/DDBJ databases">
        <authorList>
            <person name="Hodson N. C."/>
            <person name="Mongue J. A."/>
            <person name="Jaron S. K."/>
        </authorList>
    </citation>
    <scope>NUCLEOTIDE SEQUENCE</scope>
</reference>
<proteinExistence type="predicted"/>
<dbReference type="Proteomes" id="UP000708208">
    <property type="component" value="Unassembled WGS sequence"/>
</dbReference>
<name>A0A8J2NR43_9HEXA</name>
<gene>
    <name evidence="1" type="ORF">AFUS01_LOCUS4892</name>
</gene>
<sequence>MCPKITPEVATRILVLSEEGYPYKRIQEELLDAVFNVFQGGIHDVFKYKAKRREAEAKGLPDPKTKRRKIVRNPGNIRKLKQLASVAKPSSQRVMARKLNTSVRTGNRMIHEDLDSNTRKTKGERRIFYTKEKNHEETFARFTADYSWDLKDRTGVRSILNSAIPLKSPDASPLVFYGFGFLKQSLLNRNRDYVEWTLERFKREVE</sequence>
<accession>A0A8J2NR43</accession>
<dbReference type="AlphaFoldDB" id="A0A8J2NR43"/>
<dbReference type="EMBL" id="CAJVCH010030782">
    <property type="protein sequence ID" value="CAG7709909.1"/>
    <property type="molecule type" value="Genomic_DNA"/>
</dbReference>
<comment type="caution">
    <text evidence="1">The sequence shown here is derived from an EMBL/GenBank/DDBJ whole genome shotgun (WGS) entry which is preliminary data.</text>
</comment>